<dbReference type="SUPFAM" id="SSF51445">
    <property type="entry name" value="(Trans)glycosidases"/>
    <property type="match status" value="1"/>
</dbReference>
<dbReference type="Gene3D" id="2.30.30.40">
    <property type="entry name" value="SH3 Domains"/>
    <property type="match status" value="1"/>
</dbReference>
<protein>
    <submittedName>
        <fullName evidence="4">Glycoside hydrolase family 25</fullName>
    </submittedName>
</protein>
<dbReference type="Proteomes" id="UP000195798">
    <property type="component" value="Chromosome"/>
</dbReference>
<keyword evidence="4" id="KW-0378">Hydrolase</keyword>
<feature type="region of interest" description="Disordered" evidence="2">
    <location>
        <begin position="205"/>
        <end position="239"/>
    </location>
</feature>
<dbReference type="GO" id="GO:0003796">
    <property type="term" value="F:lysozyme activity"/>
    <property type="evidence" value="ECO:0007669"/>
    <property type="project" value="InterPro"/>
</dbReference>
<dbReference type="PANTHER" id="PTHR34135">
    <property type="entry name" value="LYSOZYME"/>
    <property type="match status" value="1"/>
</dbReference>
<dbReference type="Pfam" id="PF08460">
    <property type="entry name" value="SH3_5"/>
    <property type="match status" value="1"/>
</dbReference>
<accession>A0AB33CGZ7</accession>
<dbReference type="InterPro" id="IPR002053">
    <property type="entry name" value="Glyco_hydro_25"/>
</dbReference>
<dbReference type="PROSITE" id="PS51904">
    <property type="entry name" value="GLYCOSYL_HYDROL_F25_2"/>
    <property type="match status" value="1"/>
</dbReference>
<evidence type="ECO:0000259" key="3">
    <source>
        <dbReference type="SMART" id="SM00287"/>
    </source>
</evidence>
<dbReference type="InterPro" id="IPR017853">
    <property type="entry name" value="GH"/>
</dbReference>
<reference evidence="4 5" key="1">
    <citation type="submission" date="2017-05" db="EMBL/GenBank/DDBJ databases">
        <authorList>
            <person name="Oh N.-S."/>
        </authorList>
    </citation>
    <scope>NUCLEOTIDE SEQUENCE [LARGE SCALE GENOMIC DNA]</scope>
    <source>
        <strain evidence="4 5">4M13</strain>
    </source>
</reference>
<evidence type="ECO:0000256" key="1">
    <source>
        <dbReference type="ARBA" id="ARBA00010646"/>
    </source>
</evidence>
<dbReference type="InterPro" id="IPR003646">
    <property type="entry name" value="SH3-like_bac-type"/>
</dbReference>
<evidence type="ECO:0000256" key="2">
    <source>
        <dbReference type="SAM" id="MobiDB-lite"/>
    </source>
</evidence>
<dbReference type="EMBL" id="CP021427">
    <property type="protein sequence ID" value="ART99150.1"/>
    <property type="molecule type" value="Genomic_DNA"/>
</dbReference>
<dbReference type="GO" id="GO:0009253">
    <property type="term" value="P:peptidoglycan catabolic process"/>
    <property type="evidence" value="ECO:0007669"/>
    <property type="project" value="InterPro"/>
</dbReference>
<dbReference type="SMART" id="SM00287">
    <property type="entry name" value="SH3b"/>
    <property type="match status" value="1"/>
</dbReference>
<feature type="domain" description="SH3b" evidence="3">
    <location>
        <begin position="251"/>
        <end position="319"/>
    </location>
</feature>
<dbReference type="GO" id="GO:0016052">
    <property type="term" value="P:carbohydrate catabolic process"/>
    <property type="evidence" value="ECO:0007669"/>
    <property type="project" value="TreeGrafter"/>
</dbReference>
<name>A0AB33CGZ7_LACGS</name>
<comment type="similarity">
    <text evidence="1">Belongs to the glycosyl hydrolase 25 family.</text>
</comment>
<gene>
    <name evidence="4" type="ORF">CCE30_09765</name>
</gene>
<dbReference type="AlphaFoldDB" id="A0AB33CGZ7"/>
<dbReference type="GO" id="GO:0016998">
    <property type="term" value="P:cell wall macromolecule catabolic process"/>
    <property type="evidence" value="ECO:0007669"/>
    <property type="project" value="InterPro"/>
</dbReference>
<dbReference type="PANTHER" id="PTHR34135:SF1">
    <property type="entry name" value="GLYCOSYL HYDROLASE FAMILY 25"/>
    <property type="match status" value="1"/>
</dbReference>
<dbReference type="Gene3D" id="3.20.20.80">
    <property type="entry name" value="Glycosidases"/>
    <property type="match status" value="1"/>
</dbReference>
<evidence type="ECO:0000313" key="5">
    <source>
        <dbReference type="Proteomes" id="UP000195798"/>
    </source>
</evidence>
<organism evidence="4 5">
    <name type="scientific">Lactobacillus gasseri</name>
    <dbReference type="NCBI Taxonomy" id="1596"/>
    <lineage>
        <taxon>Bacteria</taxon>
        <taxon>Bacillati</taxon>
        <taxon>Bacillota</taxon>
        <taxon>Bacilli</taxon>
        <taxon>Lactobacillales</taxon>
        <taxon>Lactobacillaceae</taxon>
        <taxon>Lactobacillus</taxon>
    </lineage>
</organism>
<sequence length="324" mass="36061">MKERETMAREIFIDLSSFQKDLTVDDYKKLGVKKAIVKISESTTYVNPYIHDLVDKAAAGGVNAFAFYHFGRFTNDAQAVNEAKYFIDNSKAKISVKPKTLMILDAEINGMPTSSVIVFLKALRDAGFRTGFYTGKNLLASFDLEAIKPYMDFFWLASYPTVAPADKNPDFNYFPSAKYVDAWQYTDNLLGMKVDGSITVTDNGNDVFNANNSSQSSGNKPVAQPSKPATSPTPAQPKTWVDAQGDKWVEEHGTFISNTYINLRWGAKTISSVATTIGPGTEIKYDAYSNHDGYVWLRQPRSGGGYLYLVGRNAYTHEPWGTFK</sequence>
<dbReference type="Pfam" id="PF01183">
    <property type="entry name" value="Glyco_hydro_25"/>
    <property type="match status" value="1"/>
</dbReference>
<feature type="compositionally biased region" description="Polar residues" evidence="2">
    <location>
        <begin position="205"/>
        <end position="219"/>
    </location>
</feature>
<evidence type="ECO:0000313" key="4">
    <source>
        <dbReference type="EMBL" id="ART99150.1"/>
    </source>
</evidence>
<proteinExistence type="inferred from homology"/>